<feature type="chain" id="PRO_5042227359" description="RING-type E3 ubiquitin transferase" evidence="18">
    <location>
        <begin position="25"/>
        <end position="659"/>
    </location>
</feature>
<dbReference type="GO" id="GO:0061630">
    <property type="term" value="F:ubiquitin protein ligase activity"/>
    <property type="evidence" value="ECO:0007669"/>
    <property type="project" value="UniProtKB-EC"/>
</dbReference>
<name>A0AAE0VYG9_9BIVA</name>
<evidence type="ECO:0000256" key="14">
    <source>
        <dbReference type="ARBA" id="ARBA00023136"/>
    </source>
</evidence>
<dbReference type="Pfam" id="PF13639">
    <property type="entry name" value="zf-RING_2"/>
    <property type="match status" value="1"/>
</dbReference>
<dbReference type="InterPro" id="IPR001841">
    <property type="entry name" value="Znf_RING"/>
</dbReference>
<dbReference type="EMBL" id="JAEAOA010000805">
    <property type="protein sequence ID" value="KAK3594629.1"/>
    <property type="molecule type" value="Genomic_DNA"/>
</dbReference>
<reference evidence="20" key="3">
    <citation type="submission" date="2023-05" db="EMBL/GenBank/DDBJ databases">
        <authorList>
            <person name="Smith C.H."/>
        </authorList>
    </citation>
    <scope>NUCLEOTIDE SEQUENCE</scope>
    <source>
        <strain evidence="20">CHS0354</strain>
        <tissue evidence="20">Mantle</tissue>
    </source>
</reference>
<keyword evidence="13 17" id="KW-1133">Transmembrane helix</keyword>
<keyword evidence="14 17" id="KW-0472">Membrane</keyword>
<dbReference type="EC" id="2.3.2.27" evidence="5"/>
<keyword evidence="18" id="KW-0732">Signal</keyword>
<protein>
    <recommendedName>
        <fullName evidence="5">RING-type E3 ubiquitin transferase</fullName>
        <ecNumber evidence="5">2.3.2.27</ecNumber>
    </recommendedName>
</protein>
<dbReference type="PANTHER" id="PTHR22763">
    <property type="entry name" value="RING ZINC FINGER PROTEIN"/>
    <property type="match status" value="1"/>
</dbReference>
<dbReference type="GO" id="GO:0043161">
    <property type="term" value="P:proteasome-mediated ubiquitin-dependent protein catabolic process"/>
    <property type="evidence" value="ECO:0007669"/>
    <property type="project" value="TreeGrafter"/>
</dbReference>
<feature type="domain" description="RING-type" evidence="19">
    <location>
        <begin position="293"/>
        <end position="332"/>
    </location>
</feature>
<evidence type="ECO:0000256" key="13">
    <source>
        <dbReference type="ARBA" id="ARBA00022989"/>
    </source>
</evidence>
<reference evidence="20" key="2">
    <citation type="journal article" date="2021" name="Genome Biol. Evol.">
        <title>Developing a high-quality reference genome for a parasitic bivalve with doubly uniparental inheritance (Bivalvia: Unionida).</title>
        <authorList>
            <person name="Smith C.H."/>
        </authorList>
    </citation>
    <scope>NUCLEOTIDE SEQUENCE</scope>
    <source>
        <strain evidence="20">CHS0354</strain>
        <tissue evidence="20">Mantle</tissue>
    </source>
</reference>
<comment type="caution">
    <text evidence="20">The sequence shown here is derived from an EMBL/GenBank/DDBJ whole genome shotgun (WGS) entry which is preliminary data.</text>
</comment>
<evidence type="ECO:0000256" key="1">
    <source>
        <dbReference type="ARBA" id="ARBA00000900"/>
    </source>
</evidence>
<dbReference type="PANTHER" id="PTHR22763:SF184">
    <property type="entry name" value="E3 UBIQUITIN-PROTEIN LIGASE SYNOVIOLIN"/>
    <property type="match status" value="1"/>
</dbReference>
<dbReference type="CDD" id="cd16479">
    <property type="entry name" value="RING-H2_synoviolin"/>
    <property type="match status" value="1"/>
</dbReference>
<keyword evidence="21" id="KW-1185">Reference proteome</keyword>
<dbReference type="Proteomes" id="UP001195483">
    <property type="component" value="Unassembled WGS sequence"/>
</dbReference>
<evidence type="ECO:0000256" key="18">
    <source>
        <dbReference type="SAM" id="SignalP"/>
    </source>
</evidence>
<evidence type="ECO:0000313" key="21">
    <source>
        <dbReference type="Proteomes" id="UP001195483"/>
    </source>
</evidence>
<gene>
    <name evidence="20" type="ORF">CHS0354_013254</name>
</gene>
<evidence type="ECO:0000256" key="9">
    <source>
        <dbReference type="ARBA" id="ARBA00022771"/>
    </source>
</evidence>
<feature type="compositionally biased region" description="Low complexity" evidence="16">
    <location>
        <begin position="405"/>
        <end position="423"/>
    </location>
</feature>
<proteinExistence type="inferred from homology"/>
<dbReference type="SUPFAM" id="SSF57850">
    <property type="entry name" value="RING/U-box"/>
    <property type="match status" value="1"/>
</dbReference>
<keyword evidence="9 15" id="KW-0863">Zinc-finger</keyword>
<feature type="transmembrane region" description="Helical" evidence="17">
    <location>
        <begin position="46"/>
        <end position="63"/>
    </location>
</feature>
<evidence type="ECO:0000256" key="6">
    <source>
        <dbReference type="ARBA" id="ARBA00022679"/>
    </source>
</evidence>
<evidence type="ECO:0000256" key="2">
    <source>
        <dbReference type="ARBA" id="ARBA00004477"/>
    </source>
</evidence>
<feature type="transmembrane region" description="Helical" evidence="17">
    <location>
        <begin position="134"/>
        <end position="162"/>
    </location>
</feature>
<keyword evidence="6" id="KW-0808">Transferase</keyword>
<dbReference type="GO" id="GO:0005789">
    <property type="term" value="C:endoplasmic reticulum membrane"/>
    <property type="evidence" value="ECO:0007669"/>
    <property type="project" value="UniProtKB-SubCell"/>
</dbReference>
<evidence type="ECO:0000256" key="17">
    <source>
        <dbReference type="SAM" id="Phobius"/>
    </source>
</evidence>
<reference evidence="20" key="1">
    <citation type="journal article" date="2021" name="Genome Biol. Evol.">
        <title>A High-Quality Reference Genome for a Parasitic Bivalve with Doubly Uniparental Inheritance (Bivalvia: Unionida).</title>
        <authorList>
            <person name="Smith C.H."/>
        </authorList>
    </citation>
    <scope>NUCLEOTIDE SEQUENCE</scope>
    <source>
        <strain evidence="20">CHS0354</strain>
    </source>
</reference>
<feature type="compositionally biased region" description="Polar residues" evidence="16">
    <location>
        <begin position="562"/>
        <end position="582"/>
    </location>
</feature>
<evidence type="ECO:0000256" key="4">
    <source>
        <dbReference type="ARBA" id="ARBA00010089"/>
    </source>
</evidence>
<feature type="compositionally biased region" description="Basic and acidic residues" evidence="16">
    <location>
        <begin position="603"/>
        <end position="618"/>
    </location>
</feature>
<evidence type="ECO:0000256" key="8">
    <source>
        <dbReference type="ARBA" id="ARBA00022723"/>
    </source>
</evidence>
<keyword evidence="10" id="KW-0833">Ubl conjugation pathway</keyword>
<dbReference type="InterPro" id="IPR058051">
    <property type="entry name" value="Znf_RING_synoviolin"/>
</dbReference>
<evidence type="ECO:0000256" key="5">
    <source>
        <dbReference type="ARBA" id="ARBA00012483"/>
    </source>
</evidence>
<comment type="catalytic activity">
    <reaction evidence="1">
        <text>S-ubiquitinyl-[E2 ubiquitin-conjugating enzyme]-L-cysteine + [acceptor protein]-L-lysine = [E2 ubiquitin-conjugating enzyme]-L-cysteine + N(6)-ubiquitinyl-[acceptor protein]-L-lysine.</text>
        <dbReference type="EC" id="2.3.2.27"/>
    </reaction>
</comment>
<feature type="transmembrane region" description="Helical" evidence="17">
    <location>
        <begin position="174"/>
        <end position="196"/>
    </location>
</feature>
<keyword evidence="11" id="KW-0256">Endoplasmic reticulum</keyword>
<feature type="region of interest" description="Disordered" evidence="16">
    <location>
        <begin position="528"/>
        <end position="659"/>
    </location>
</feature>
<dbReference type="GO" id="GO:0036503">
    <property type="term" value="P:ERAD pathway"/>
    <property type="evidence" value="ECO:0007669"/>
    <property type="project" value="TreeGrafter"/>
</dbReference>
<comment type="subcellular location">
    <subcellularLocation>
        <location evidence="2">Endoplasmic reticulum membrane</location>
        <topology evidence="2">Multi-pass membrane protein</topology>
    </subcellularLocation>
</comment>
<evidence type="ECO:0000256" key="3">
    <source>
        <dbReference type="ARBA" id="ARBA00004906"/>
    </source>
</evidence>
<comment type="pathway">
    <text evidence="3">Protein modification; protein ubiquitination.</text>
</comment>
<evidence type="ECO:0000256" key="7">
    <source>
        <dbReference type="ARBA" id="ARBA00022692"/>
    </source>
</evidence>
<dbReference type="Gene3D" id="3.30.40.10">
    <property type="entry name" value="Zinc/RING finger domain, C3HC4 (zinc finger)"/>
    <property type="match status" value="1"/>
</dbReference>
<evidence type="ECO:0000259" key="19">
    <source>
        <dbReference type="PROSITE" id="PS50089"/>
    </source>
</evidence>
<comment type="similarity">
    <text evidence="4">Belongs to the HRD1 family.</text>
</comment>
<organism evidence="20 21">
    <name type="scientific">Potamilus streckersoni</name>
    <dbReference type="NCBI Taxonomy" id="2493646"/>
    <lineage>
        <taxon>Eukaryota</taxon>
        <taxon>Metazoa</taxon>
        <taxon>Spiralia</taxon>
        <taxon>Lophotrochozoa</taxon>
        <taxon>Mollusca</taxon>
        <taxon>Bivalvia</taxon>
        <taxon>Autobranchia</taxon>
        <taxon>Heteroconchia</taxon>
        <taxon>Palaeoheterodonta</taxon>
        <taxon>Unionida</taxon>
        <taxon>Unionoidea</taxon>
        <taxon>Unionidae</taxon>
        <taxon>Ambleminae</taxon>
        <taxon>Lampsilini</taxon>
        <taxon>Potamilus</taxon>
    </lineage>
</organism>
<keyword evidence="8" id="KW-0479">Metal-binding</keyword>
<evidence type="ECO:0000313" key="20">
    <source>
        <dbReference type="EMBL" id="KAK3594629.1"/>
    </source>
</evidence>
<evidence type="ECO:0000256" key="15">
    <source>
        <dbReference type="PROSITE-ProRule" id="PRU00175"/>
    </source>
</evidence>
<dbReference type="SMART" id="SM00184">
    <property type="entry name" value="RING"/>
    <property type="match status" value="1"/>
</dbReference>
<dbReference type="InterPro" id="IPR013083">
    <property type="entry name" value="Znf_RING/FYVE/PHD"/>
</dbReference>
<dbReference type="InterPro" id="IPR050731">
    <property type="entry name" value="HRD1_E3_ubiq-ligases"/>
</dbReference>
<keyword evidence="7 17" id="KW-0812">Transmembrane</keyword>
<keyword evidence="12" id="KW-0862">Zinc</keyword>
<feature type="compositionally biased region" description="Low complexity" evidence="16">
    <location>
        <begin position="634"/>
        <end position="644"/>
    </location>
</feature>
<feature type="region of interest" description="Disordered" evidence="16">
    <location>
        <begin position="401"/>
        <end position="426"/>
    </location>
</feature>
<dbReference type="PROSITE" id="PS50089">
    <property type="entry name" value="ZF_RING_2"/>
    <property type="match status" value="1"/>
</dbReference>
<dbReference type="GO" id="GO:0008270">
    <property type="term" value="F:zinc ion binding"/>
    <property type="evidence" value="ECO:0007669"/>
    <property type="project" value="UniProtKB-KW"/>
</dbReference>
<evidence type="ECO:0000256" key="12">
    <source>
        <dbReference type="ARBA" id="ARBA00022833"/>
    </source>
</evidence>
<sequence length="659" mass="74584">MMKMRSLVFTGLSLVLSSVVVGNAYMQKKQFYPSVVYITKSNSSMAVLYLQAFVFVVLMGKLCRKIFFGQLRAAETEHLIERSWYAVTETCLAFTVFRDDFSPRFVALFTLLLFLKCFHWLAEDRVDYMERSPVISWLFHIRAISLITVLFMLDLLFINYAYYSTLLKGASVQLVFGFEYAILLTVVFMTLTKYLLHCIDIQSNNNWENKAVYLLYSELVTGFIKVLLYTAFMIIMIKVHTFPLFAIRPMYLAVRGFKKALHDVIMSRRAIYNMNQYYPDATEEDLQSTDRVCIICREDMIRDSKKLPCNHIFHTNCLRSWFQRQQTCPTCRMDILHVPRPQTAAQQPPQQVQHQQQQPPPIIQNMFPGFPGMQMWPPAPPVPPPMAQQGGTQPGIPVPDDTQGAAARTTAVTDTTSTSTTTAPMAGIAPPVGVPYLGPGVTIPPMPQMFMPTYPVNMMSGFPHPPTNMAGLSDDELREMEGIERQNVEARIQWLRDIQSLLDGAMLLISQYNTVAVNMSMDSIRTETLSTAERARTSTEVPVPLTSPPQGGAWSKGGARSKFSSPQDKNIRKAQSASSLISDRNESKTDLTELEGATGYTSPKEEMIPAWNDPKDEEHSDEMDEVRRRRLHHFSSSSSLSSFSKQDDETINTESGFQN</sequence>
<evidence type="ECO:0000256" key="10">
    <source>
        <dbReference type="ARBA" id="ARBA00022786"/>
    </source>
</evidence>
<dbReference type="Pfam" id="PF25563">
    <property type="entry name" value="TPR_SYVN1_N"/>
    <property type="match status" value="1"/>
</dbReference>
<dbReference type="InterPro" id="IPR057992">
    <property type="entry name" value="TPR_SYVN1_N"/>
</dbReference>
<dbReference type="FunFam" id="3.30.40.10:FF:000088">
    <property type="entry name" value="E3 ubiquitin-protein ligase synoviolin"/>
    <property type="match status" value="1"/>
</dbReference>
<evidence type="ECO:0000256" key="16">
    <source>
        <dbReference type="SAM" id="MobiDB-lite"/>
    </source>
</evidence>
<feature type="signal peptide" evidence="18">
    <location>
        <begin position="1"/>
        <end position="24"/>
    </location>
</feature>
<accession>A0AAE0VYG9</accession>
<dbReference type="AlphaFoldDB" id="A0AAE0VYG9"/>
<evidence type="ECO:0000256" key="11">
    <source>
        <dbReference type="ARBA" id="ARBA00022824"/>
    </source>
</evidence>